<gene>
    <name evidence="2" type="ORF">FBF83_07050</name>
</gene>
<sequence length="68" mass="7822">MDYKSKERTQANLNINDQFYKGDEHENSDEKVNDAFYSKQQKNDSAPTSYLGNDMAAVDVTGNKDRDR</sequence>
<dbReference type="AlphaFoldDB" id="A0A4U1MP18"/>
<dbReference type="Proteomes" id="UP000310541">
    <property type="component" value="Unassembled WGS sequence"/>
</dbReference>
<feature type="region of interest" description="Disordered" evidence="1">
    <location>
        <begin position="1"/>
        <end position="30"/>
    </location>
</feature>
<organism evidence="2 3">
    <name type="scientific">Guptibacillus hwajinpoensis</name>
    <dbReference type="NCBI Taxonomy" id="208199"/>
    <lineage>
        <taxon>Bacteria</taxon>
        <taxon>Bacillati</taxon>
        <taxon>Bacillota</taxon>
        <taxon>Bacilli</taxon>
        <taxon>Bacillales</taxon>
        <taxon>Guptibacillaceae</taxon>
        <taxon>Guptibacillus</taxon>
    </lineage>
</organism>
<evidence type="ECO:0000256" key="1">
    <source>
        <dbReference type="SAM" id="MobiDB-lite"/>
    </source>
</evidence>
<feature type="compositionally biased region" description="Basic and acidic residues" evidence="1">
    <location>
        <begin position="20"/>
        <end position="30"/>
    </location>
</feature>
<dbReference type="RefSeq" id="WP_136946376.1">
    <property type="nucleotide sequence ID" value="NZ_SWFM01000001.1"/>
</dbReference>
<reference evidence="2 3" key="1">
    <citation type="submission" date="2019-04" db="EMBL/GenBank/DDBJ databases">
        <title>Genome sequence of Bacillus hwajinpoensis strain Y2.</title>
        <authorList>
            <person name="Fair J.L."/>
            <person name="Maclea K.S."/>
        </authorList>
    </citation>
    <scope>NUCLEOTIDE SEQUENCE [LARGE SCALE GENOMIC DNA]</scope>
    <source>
        <strain evidence="2 3">Y2</strain>
    </source>
</reference>
<evidence type="ECO:0008006" key="4">
    <source>
        <dbReference type="Google" id="ProtNLM"/>
    </source>
</evidence>
<evidence type="ECO:0000313" key="2">
    <source>
        <dbReference type="EMBL" id="TKD72526.1"/>
    </source>
</evidence>
<dbReference type="EMBL" id="SWFM01000001">
    <property type="protein sequence ID" value="TKD72526.1"/>
    <property type="molecule type" value="Genomic_DNA"/>
</dbReference>
<comment type="caution">
    <text evidence="2">The sequence shown here is derived from an EMBL/GenBank/DDBJ whole genome shotgun (WGS) entry which is preliminary data.</text>
</comment>
<name>A0A4U1MP18_9BACL</name>
<proteinExistence type="predicted"/>
<dbReference type="OrthoDB" id="2740196at2"/>
<accession>A0A4U1MP18</accession>
<protein>
    <recommendedName>
        <fullName evidence="4">DUF4025 domain-containing protein</fullName>
    </recommendedName>
</protein>
<evidence type="ECO:0000313" key="3">
    <source>
        <dbReference type="Proteomes" id="UP000310541"/>
    </source>
</evidence>